<protein>
    <submittedName>
        <fullName evidence="1">Uncharacterized protein</fullName>
    </submittedName>
</protein>
<evidence type="ECO:0000313" key="1">
    <source>
        <dbReference type="EMBL" id="KIN07412.1"/>
    </source>
</evidence>
<dbReference type="HOGENOM" id="CLU_891650_0_0_1"/>
<gene>
    <name evidence="1" type="ORF">OIDMADRAFT_174386</name>
</gene>
<name>A0A0C3HYU6_OIDMZ</name>
<dbReference type="Proteomes" id="UP000054321">
    <property type="component" value="Unassembled WGS sequence"/>
</dbReference>
<proteinExistence type="predicted"/>
<sequence length="312" mass="35463">MAESEETLEFDVYTPAIKVTHNRSQYTCDDGGLQKNGASFHAHLSEYLPILFKNGSINKAQSHRQKQQNADWWRAQCAFRGLPTSGSIGEVQARLRSGANAMTKELVELEKKAKAEWKAEADADQRRVRQEYQDQQRKDELNGVNRLKAIFNDNNATLASVFKKDCQGLDCAATKMGLHFRYIHAPIISLSLEWDHSWIIVGRTVADVEAKHAEVRSEDEDRILAQELQREEEEKAARYAETRLCAWTAILSAINGDWDVTGVWKITCPKFHDSHSLNNEMNFRIYRVSGAKVSQMFAKLDFSIVKGLTKIS</sequence>
<reference evidence="1 2" key="1">
    <citation type="submission" date="2014-04" db="EMBL/GenBank/DDBJ databases">
        <authorList>
            <consortium name="DOE Joint Genome Institute"/>
            <person name="Kuo A."/>
            <person name="Martino E."/>
            <person name="Perotto S."/>
            <person name="Kohler A."/>
            <person name="Nagy L.G."/>
            <person name="Floudas D."/>
            <person name="Copeland A."/>
            <person name="Barry K.W."/>
            <person name="Cichocki N."/>
            <person name="Veneault-Fourrey C."/>
            <person name="LaButti K."/>
            <person name="Lindquist E.A."/>
            <person name="Lipzen A."/>
            <person name="Lundell T."/>
            <person name="Morin E."/>
            <person name="Murat C."/>
            <person name="Sun H."/>
            <person name="Tunlid A."/>
            <person name="Henrissat B."/>
            <person name="Grigoriev I.V."/>
            <person name="Hibbett D.S."/>
            <person name="Martin F."/>
            <person name="Nordberg H.P."/>
            <person name="Cantor M.N."/>
            <person name="Hua S.X."/>
        </authorList>
    </citation>
    <scope>NUCLEOTIDE SEQUENCE [LARGE SCALE GENOMIC DNA]</scope>
    <source>
        <strain evidence="1 2">Zn</strain>
    </source>
</reference>
<dbReference type="EMBL" id="KN832870">
    <property type="protein sequence ID" value="KIN07412.1"/>
    <property type="molecule type" value="Genomic_DNA"/>
</dbReference>
<evidence type="ECO:0000313" key="2">
    <source>
        <dbReference type="Proteomes" id="UP000054321"/>
    </source>
</evidence>
<accession>A0A0C3HYU6</accession>
<dbReference type="OrthoDB" id="4630416at2759"/>
<reference evidence="2" key="2">
    <citation type="submission" date="2015-01" db="EMBL/GenBank/DDBJ databases">
        <title>Evolutionary Origins and Diversification of the Mycorrhizal Mutualists.</title>
        <authorList>
            <consortium name="DOE Joint Genome Institute"/>
            <consortium name="Mycorrhizal Genomics Consortium"/>
            <person name="Kohler A."/>
            <person name="Kuo A."/>
            <person name="Nagy L.G."/>
            <person name="Floudas D."/>
            <person name="Copeland A."/>
            <person name="Barry K.W."/>
            <person name="Cichocki N."/>
            <person name="Veneault-Fourrey C."/>
            <person name="LaButti K."/>
            <person name="Lindquist E.A."/>
            <person name="Lipzen A."/>
            <person name="Lundell T."/>
            <person name="Morin E."/>
            <person name="Murat C."/>
            <person name="Riley R."/>
            <person name="Ohm R."/>
            <person name="Sun H."/>
            <person name="Tunlid A."/>
            <person name="Henrissat B."/>
            <person name="Grigoriev I.V."/>
            <person name="Hibbett D.S."/>
            <person name="Martin F."/>
        </authorList>
    </citation>
    <scope>NUCLEOTIDE SEQUENCE [LARGE SCALE GENOMIC DNA]</scope>
    <source>
        <strain evidence="2">Zn</strain>
    </source>
</reference>
<dbReference type="InParanoid" id="A0A0C3HYU6"/>
<dbReference type="AlphaFoldDB" id="A0A0C3HYU6"/>
<keyword evidence="2" id="KW-1185">Reference proteome</keyword>
<organism evidence="1 2">
    <name type="scientific">Oidiodendron maius (strain Zn)</name>
    <dbReference type="NCBI Taxonomy" id="913774"/>
    <lineage>
        <taxon>Eukaryota</taxon>
        <taxon>Fungi</taxon>
        <taxon>Dikarya</taxon>
        <taxon>Ascomycota</taxon>
        <taxon>Pezizomycotina</taxon>
        <taxon>Leotiomycetes</taxon>
        <taxon>Leotiomycetes incertae sedis</taxon>
        <taxon>Myxotrichaceae</taxon>
        <taxon>Oidiodendron</taxon>
    </lineage>
</organism>